<comment type="caution">
    <text evidence="2">The sequence shown here is derived from an EMBL/GenBank/DDBJ whole genome shotgun (WGS) entry which is preliminary data.</text>
</comment>
<feature type="compositionally biased region" description="Polar residues" evidence="1">
    <location>
        <begin position="46"/>
        <end position="63"/>
    </location>
</feature>
<organism evidence="2 3">
    <name type="scientific">Dreissena polymorpha</name>
    <name type="common">Zebra mussel</name>
    <name type="synonym">Mytilus polymorpha</name>
    <dbReference type="NCBI Taxonomy" id="45954"/>
    <lineage>
        <taxon>Eukaryota</taxon>
        <taxon>Metazoa</taxon>
        <taxon>Spiralia</taxon>
        <taxon>Lophotrochozoa</taxon>
        <taxon>Mollusca</taxon>
        <taxon>Bivalvia</taxon>
        <taxon>Autobranchia</taxon>
        <taxon>Heteroconchia</taxon>
        <taxon>Euheterodonta</taxon>
        <taxon>Imparidentia</taxon>
        <taxon>Neoheterodontei</taxon>
        <taxon>Myida</taxon>
        <taxon>Dreissenoidea</taxon>
        <taxon>Dreissenidae</taxon>
        <taxon>Dreissena</taxon>
    </lineage>
</organism>
<reference evidence="2" key="1">
    <citation type="journal article" date="2019" name="bioRxiv">
        <title>The Genome of the Zebra Mussel, Dreissena polymorpha: A Resource for Invasive Species Research.</title>
        <authorList>
            <person name="McCartney M.A."/>
            <person name="Auch B."/>
            <person name="Kono T."/>
            <person name="Mallez S."/>
            <person name="Zhang Y."/>
            <person name="Obille A."/>
            <person name="Becker A."/>
            <person name="Abrahante J.E."/>
            <person name="Garbe J."/>
            <person name="Badalamenti J.P."/>
            <person name="Herman A."/>
            <person name="Mangelson H."/>
            <person name="Liachko I."/>
            <person name="Sullivan S."/>
            <person name="Sone E.D."/>
            <person name="Koren S."/>
            <person name="Silverstein K.A.T."/>
            <person name="Beckman K.B."/>
            <person name="Gohl D.M."/>
        </authorList>
    </citation>
    <scope>NUCLEOTIDE SEQUENCE</scope>
    <source>
        <strain evidence="2">Duluth1</strain>
        <tissue evidence="2">Whole animal</tissue>
    </source>
</reference>
<evidence type="ECO:0000313" key="2">
    <source>
        <dbReference type="EMBL" id="KAH3847690.1"/>
    </source>
</evidence>
<evidence type="ECO:0000313" key="3">
    <source>
        <dbReference type="Proteomes" id="UP000828390"/>
    </source>
</evidence>
<dbReference type="EMBL" id="JAIWYP010000003">
    <property type="protein sequence ID" value="KAH3847690.1"/>
    <property type="molecule type" value="Genomic_DNA"/>
</dbReference>
<gene>
    <name evidence="2" type="ORF">DPMN_090021</name>
</gene>
<evidence type="ECO:0000256" key="1">
    <source>
        <dbReference type="SAM" id="MobiDB-lite"/>
    </source>
</evidence>
<accession>A0A9D4KXG8</accession>
<proteinExistence type="predicted"/>
<feature type="region of interest" description="Disordered" evidence="1">
    <location>
        <begin position="33"/>
        <end position="73"/>
    </location>
</feature>
<name>A0A9D4KXG8_DREPO</name>
<dbReference type="Proteomes" id="UP000828390">
    <property type="component" value="Unassembled WGS sequence"/>
</dbReference>
<keyword evidence="3" id="KW-1185">Reference proteome</keyword>
<sequence>MFDITGRDSLVSVHSSILENLSISGICEIEEEPRVSVPPNRPRMVDSQTSPMSSPTDNTSRRNSFAGDSFIKIKDPPATGPTYRKIYLSELADLVAEIIKDQKRPTGSRVISYIYNKIDSRFKNCRKSITKVIPPDKILTNKIHSGTGDPPIVVADPGCPPPPPASGTLPANKKHVRLARTPAKLKGACAGHKLGVKSPHHSINQIKRKLILYHYGQ</sequence>
<reference evidence="2" key="2">
    <citation type="submission" date="2020-11" db="EMBL/GenBank/DDBJ databases">
        <authorList>
            <person name="McCartney M.A."/>
            <person name="Auch B."/>
            <person name="Kono T."/>
            <person name="Mallez S."/>
            <person name="Becker A."/>
            <person name="Gohl D.M."/>
            <person name="Silverstein K.A.T."/>
            <person name="Koren S."/>
            <person name="Bechman K.B."/>
            <person name="Herman A."/>
            <person name="Abrahante J.E."/>
            <person name="Garbe J."/>
        </authorList>
    </citation>
    <scope>NUCLEOTIDE SEQUENCE</scope>
    <source>
        <strain evidence="2">Duluth1</strain>
        <tissue evidence="2">Whole animal</tissue>
    </source>
</reference>
<protein>
    <submittedName>
        <fullName evidence="2">Uncharacterized protein</fullName>
    </submittedName>
</protein>
<dbReference type="AlphaFoldDB" id="A0A9D4KXG8"/>